<comment type="caution">
    <text evidence="6">The sequence shown here is derived from an EMBL/GenBank/DDBJ whole genome shotgun (WGS) entry which is preliminary data.</text>
</comment>
<comment type="subunit">
    <text evidence="3">Homotrimer.</text>
</comment>
<dbReference type="AlphaFoldDB" id="A0A930UHU1"/>
<dbReference type="CDD" id="cd00452">
    <property type="entry name" value="KDPG_aldolase"/>
    <property type="match status" value="1"/>
</dbReference>
<dbReference type="PANTHER" id="PTHR30246">
    <property type="entry name" value="2-KETO-3-DEOXY-6-PHOSPHOGLUCONATE ALDOLASE"/>
    <property type="match status" value="1"/>
</dbReference>
<evidence type="ECO:0000256" key="2">
    <source>
        <dbReference type="ARBA" id="ARBA00006906"/>
    </source>
</evidence>
<keyword evidence="4" id="KW-0456">Lyase</keyword>
<evidence type="ECO:0000313" key="6">
    <source>
        <dbReference type="EMBL" id="MBF2735514.1"/>
    </source>
</evidence>
<dbReference type="InterPro" id="IPR013785">
    <property type="entry name" value="Aldolase_TIM"/>
</dbReference>
<evidence type="ECO:0000313" key="7">
    <source>
        <dbReference type="Proteomes" id="UP000604381"/>
    </source>
</evidence>
<comment type="similarity">
    <text evidence="2">Belongs to the KHG/KDPG aldolase family.</text>
</comment>
<accession>A0A930UHU1</accession>
<evidence type="ECO:0000256" key="4">
    <source>
        <dbReference type="ARBA" id="ARBA00023239"/>
    </source>
</evidence>
<gene>
    <name evidence="6" type="ORF">ISN26_05500</name>
</gene>
<dbReference type="EMBL" id="JADHEI010000040">
    <property type="protein sequence ID" value="MBF2735514.1"/>
    <property type="molecule type" value="Genomic_DNA"/>
</dbReference>
<dbReference type="Proteomes" id="UP000604381">
    <property type="component" value="Unassembled WGS sequence"/>
</dbReference>
<comment type="pathway">
    <text evidence="1">Carbohydrate acid metabolism.</text>
</comment>
<protein>
    <submittedName>
        <fullName evidence="6">2-dehydro-3-deoxy-6-phosphogalactonate aldolase</fullName>
    </submittedName>
</protein>
<dbReference type="InterPro" id="IPR000887">
    <property type="entry name" value="Aldlse_KDPG_KHG"/>
</dbReference>
<dbReference type="Gene3D" id="3.20.20.70">
    <property type="entry name" value="Aldolase class I"/>
    <property type="match status" value="1"/>
</dbReference>
<keyword evidence="7" id="KW-1185">Reference proteome</keyword>
<dbReference type="Pfam" id="PF01081">
    <property type="entry name" value="Aldolase"/>
    <property type="match status" value="1"/>
</dbReference>
<evidence type="ECO:0000256" key="1">
    <source>
        <dbReference type="ARBA" id="ARBA00004761"/>
    </source>
</evidence>
<evidence type="ECO:0000256" key="3">
    <source>
        <dbReference type="ARBA" id="ARBA00011233"/>
    </source>
</evidence>
<name>A0A930UHU1_9GAMM</name>
<dbReference type="SUPFAM" id="SSF51569">
    <property type="entry name" value="Aldolase"/>
    <property type="match status" value="1"/>
</dbReference>
<dbReference type="GO" id="GO:0016829">
    <property type="term" value="F:lyase activity"/>
    <property type="evidence" value="ECO:0007669"/>
    <property type="project" value="UniProtKB-KW"/>
</dbReference>
<dbReference type="NCBIfam" id="NF006600">
    <property type="entry name" value="PRK09140.1"/>
    <property type="match status" value="1"/>
</dbReference>
<dbReference type="PANTHER" id="PTHR30246:SF1">
    <property type="entry name" value="2-DEHYDRO-3-DEOXY-6-PHOSPHOGALACTONATE ALDOLASE-RELATED"/>
    <property type="match status" value="1"/>
</dbReference>
<proteinExistence type="inferred from homology"/>
<reference evidence="6" key="1">
    <citation type="submission" date="2020-10" db="EMBL/GenBank/DDBJ databases">
        <title>An improved Amphimedon queenslandica hologenome assembly reveals how three proteobacterial symbionts can extend the metabolic phenotypic of their marine sponge host.</title>
        <authorList>
            <person name="Degnan B."/>
            <person name="Degnan S."/>
            <person name="Xiang X."/>
        </authorList>
    </citation>
    <scope>NUCLEOTIDE SEQUENCE</scope>
    <source>
        <strain evidence="6">AqS2</strain>
    </source>
</reference>
<evidence type="ECO:0000256" key="5">
    <source>
        <dbReference type="ARBA" id="ARBA00023277"/>
    </source>
</evidence>
<organism evidence="6 7">
    <name type="scientific">Candidatus Amphirhobacter heronislandensis</name>
    <dbReference type="NCBI Taxonomy" id="1732024"/>
    <lineage>
        <taxon>Bacteria</taxon>
        <taxon>Pseudomonadati</taxon>
        <taxon>Pseudomonadota</taxon>
        <taxon>Gammaproteobacteria</taxon>
        <taxon>Candidatus Tethybacterales</taxon>
        <taxon>Candidatus Tethybacteraceae</taxon>
        <taxon>Candidatus Amphirhobacter</taxon>
    </lineage>
</organism>
<sequence>MFDKAANPLIAILRGIAPDEAVAVGKELVAAGVSIMEVTMNSPEPLKSIELLAEACGADALVGAGTVLAPAEVEQVARAGGRLVVSPNFDPAVVKATKEQGLASVPGCLTPTEMFAALAAGADMLKVFPGDVATPPVIKGYRAVLPKEAKIAVTGGVNADNLAAYRQAGADCFGIGSALYKPGKTAAEVGESAKEFVAACGG</sequence>
<keyword evidence="5" id="KW-0119">Carbohydrate metabolism</keyword>